<proteinExistence type="predicted"/>
<organism evidence="2 3">
    <name type="scientific">Thelonectria olida</name>
    <dbReference type="NCBI Taxonomy" id="1576542"/>
    <lineage>
        <taxon>Eukaryota</taxon>
        <taxon>Fungi</taxon>
        <taxon>Dikarya</taxon>
        <taxon>Ascomycota</taxon>
        <taxon>Pezizomycotina</taxon>
        <taxon>Sordariomycetes</taxon>
        <taxon>Hypocreomycetidae</taxon>
        <taxon>Hypocreales</taxon>
        <taxon>Nectriaceae</taxon>
        <taxon>Thelonectria</taxon>
    </lineage>
</organism>
<comment type="caution">
    <text evidence="2">The sequence shown here is derived from an EMBL/GenBank/DDBJ whole genome shotgun (WGS) entry which is preliminary data.</text>
</comment>
<evidence type="ECO:0000313" key="3">
    <source>
        <dbReference type="Proteomes" id="UP000777438"/>
    </source>
</evidence>
<name>A0A9P9APG1_9HYPO</name>
<gene>
    <name evidence="2" type="ORF">B0T10DRAFT_56374</name>
</gene>
<dbReference type="Proteomes" id="UP000777438">
    <property type="component" value="Unassembled WGS sequence"/>
</dbReference>
<dbReference type="AlphaFoldDB" id="A0A9P9APG1"/>
<evidence type="ECO:0000256" key="1">
    <source>
        <dbReference type="SAM" id="Phobius"/>
    </source>
</evidence>
<keyword evidence="3" id="KW-1185">Reference proteome</keyword>
<accession>A0A9P9APG1</accession>
<protein>
    <submittedName>
        <fullName evidence="2">Uncharacterized protein</fullName>
    </submittedName>
</protein>
<sequence>MRPYSHVRVTYSRLLFACVRGDFHASPRSRLLIASAAKTYQLTRITYPLSHRLAARLEMPRRSRILLQWQNWLPGPRRHCTPMPSERRHFTVVSCYCISGFLLWFIQFSFFDAYVFVSVFSFHCLNWQCTRLLPNQPTLNSVNVNVNRGVG</sequence>
<evidence type="ECO:0000313" key="2">
    <source>
        <dbReference type="EMBL" id="KAH6888572.1"/>
    </source>
</evidence>
<reference evidence="2 3" key="1">
    <citation type="journal article" date="2021" name="Nat. Commun.">
        <title>Genetic determinants of endophytism in the Arabidopsis root mycobiome.</title>
        <authorList>
            <person name="Mesny F."/>
            <person name="Miyauchi S."/>
            <person name="Thiergart T."/>
            <person name="Pickel B."/>
            <person name="Atanasova L."/>
            <person name="Karlsson M."/>
            <person name="Huettel B."/>
            <person name="Barry K.W."/>
            <person name="Haridas S."/>
            <person name="Chen C."/>
            <person name="Bauer D."/>
            <person name="Andreopoulos W."/>
            <person name="Pangilinan J."/>
            <person name="LaButti K."/>
            <person name="Riley R."/>
            <person name="Lipzen A."/>
            <person name="Clum A."/>
            <person name="Drula E."/>
            <person name="Henrissat B."/>
            <person name="Kohler A."/>
            <person name="Grigoriev I.V."/>
            <person name="Martin F.M."/>
            <person name="Hacquard S."/>
        </authorList>
    </citation>
    <scope>NUCLEOTIDE SEQUENCE [LARGE SCALE GENOMIC DNA]</scope>
    <source>
        <strain evidence="2 3">MPI-CAGE-CH-0241</strain>
    </source>
</reference>
<dbReference type="EMBL" id="JAGPYM010000012">
    <property type="protein sequence ID" value="KAH6888572.1"/>
    <property type="molecule type" value="Genomic_DNA"/>
</dbReference>
<feature type="transmembrane region" description="Helical" evidence="1">
    <location>
        <begin position="93"/>
        <end position="117"/>
    </location>
</feature>
<keyword evidence="1" id="KW-0812">Transmembrane</keyword>
<keyword evidence="1" id="KW-1133">Transmembrane helix</keyword>
<keyword evidence="1" id="KW-0472">Membrane</keyword>